<evidence type="ECO:0000256" key="1">
    <source>
        <dbReference type="SAM" id="Coils"/>
    </source>
</evidence>
<dbReference type="EMBL" id="LN906597">
    <property type="protein sequence ID" value="CUT18343.1"/>
    <property type="molecule type" value="Genomic_DNA"/>
</dbReference>
<evidence type="ECO:0000313" key="3">
    <source>
        <dbReference type="EMBL" id="CUT18343.1"/>
    </source>
</evidence>
<keyword evidence="2" id="KW-0472">Membrane</keyword>
<reference evidence="4" key="1">
    <citation type="submission" date="2015-11" db="EMBL/GenBank/DDBJ databases">
        <authorList>
            <person name="Seth-Smith H.M.B."/>
        </authorList>
    </citation>
    <scope>NUCLEOTIDE SEQUENCE [LARGE SCALE GENOMIC DNA]</scope>
    <source>
        <strain evidence="4">2013Ark11</strain>
    </source>
</reference>
<keyword evidence="2" id="KW-1133">Transmembrane helix</keyword>
<keyword evidence="2" id="KW-0812">Transmembrane</keyword>
<keyword evidence="4" id="KW-1185">Reference proteome</keyword>
<gene>
    <name evidence="3" type="ORF">Ark11_1546</name>
</gene>
<sequence>MNKSGFRVALESITEDNVSAEDCSDFCVSSLLESVSAKLADLERMDCATSEKLSSNRAVVTSGGVSKDVSVVSTMGEPGSQPILDKPSRSDPLRFVLILEKTISILPVILLLIIVAYLIFSILVYANCMGMISNISHVDFVNMVKFFGIGVSSVTSVFVLMTLSYISGKRIANLDKIREVEQAVNEERESLRREKELFMNYRKEEYADISRRLLELDERTMSKVLT</sequence>
<protein>
    <submittedName>
        <fullName evidence="3">Putative membrane protein</fullName>
    </submittedName>
</protein>
<accession>A0A0S4M3J8</accession>
<name>A0A0S4M3J8_9BURK</name>
<feature type="transmembrane region" description="Helical" evidence="2">
    <location>
        <begin position="103"/>
        <end position="126"/>
    </location>
</feature>
<keyword evidence="1" id="KW-0175">Coiled coil</keyword>
<dbReference type="AlphaFoldDB" id="A0A0S4M3J8"/>
<proteinExistence type="predicted"/>
<feature type="transmembrane region" description="Helical" evidence="2">
    <location>
        <begin position="146"/>
        <end position="166"/>
    </location>
</feature>
<dbReference type="RefSeq" id="WP_092490709.1">
    <property type="nucleotide sequence ID" value="NZ_LN906597.1"/>
</dbReference>
<evidence type="ECO:0000313" key="4">
    <source>
        <dbReference type="Proteomes" id="UP000198651"/>
    </source>
</evidence>
<organism evidence="3 4">
    <name type="scientific">Candidatus Ichthyocystis hellenicum</name>
    <dbReference type="NCBI Taxonomy" id="1561003"/>
    <lineage>
        <taxon>Bacteria</taxon>
        <taxon>Pseudomonadati</taxon>
        <taxon>Pseudomonadota</taxon>
        <taxon>Betaproteobacteria</taxon>
        <taxon>Burkholderiales</taxon>
        <taxon>Candidatus Ichthyocystis</taxon>
    </lineage>
</organism>
<feature type="coiled-coil region" evidence="1">
    <location>
        <begin position="174"/>
        <end position="204"/>
    </location>
</feature>
<dbReference type="Proteomes" id="UP000198651">
    <property type="component" value="Chromosome I"/>
</dbReference>
<evidence type="ECO:0000256" key="2">
    <source>
        <dbReference type="SAM" id="Phobius"/>
    </source>
</evidence>